<keyword evidence="1" id="KW-1133">Transmembrane helix</keyword>
<sequence length="75" mass="8821">MFPRKYHRFVFAFLMSVFMSFIMSGVITFLNLGFHEDFFTQWLLVAFPKSWVVAFGVAIFVVPYVAKLTEALMRK</sequence>
<dbReference type="Pfam" id="PF11391">
    <property type="entry name" value="DUF2798"/>
    <property type="match status" value="1"/>
</dbReference>
<protein>
    <recommendedName>
        <fullName evidence="4">DUF2798 domain-containing protein</fullName>
    </recommendedName>
</protein>
<organism evidence="2 3">
    <name type="scientific">Helicobacter winghamensis</name>
    <dbReference type="NCBI Taxonomy" id="157268"/>
    <lineage>
        <taxon>Bacteria</taxon>
        <taxon>Pseudomonadati</taxon>
        <taxon>Campylobacterota</taxon>
        <taxon>Epsilonproteobacteria</taxon>
        <taxon>Campylobacterales</taxon>
        <taxon>Helicobacteraceae</taxon>
        <taxon>Helicobacter</taxon>
    </lineage>
</organism>
<keyword evidence="3" id="KW-1185">Reference proteome</keyword>
<feature type="transmembrane region" description="Helical" evidence="1">
    <location>
        <begin position="42"/>
        <end position="66"/>
    </location>
</feature>
<keyword evidence="1" id="KW-0812">Transmembrane</keyword>
<proteinExistence type="predicted"/>
<dbReference type="STRING" id="556267.HWAG_00573"/>
<evidence type="ECO:0000256" key="1">
    <source>
        <dbReference type="SAM" id="Phobius"/>
    </source>
</evidence>
<gene>
    <name evidence="2" type="ORF">BCM31_07705</name>
</gene>
<accession>A0A2N3PLE0</accession>
<dbReference type="OrthoDB" id="8481133at2"/>
<dbReference type="EMBL" id="MBPK01000002">
    <property type="protein sequence ID" value="PKT82604.1"/>
    <property type="molecule type" value="Genomic_DNA"/>
</dbReference>
<reference evidence="2 3" key="1">
    <citation type="submission" date="2016-07" db="EMBL/GenBank/DDBJ databases">
        <title>Detection of Helicobacter winghamensis from caecal content of red fox (Vulpes vulpes).</title>
        <authorList>
            <person name="Zanoni R.G."/>
            <person name="Florio D."/>
            <person name="Caffara M."/>
            <person name="Renzi M."/>
            <person name="Parisi A."/>
            <person name="Pasquali F."/>
            <person name="Manfreda G."/>
        </authorList>
    </citation>
    <scope>NUCLEOTIDE SEQUENCE [LARGE SCALE GENOMIC DNA]</scope>
    <source>
        <strain evidence="2 3">295_13</strain>
    </source>
</reference>
<dbReference type="AlphaFoldDB" id="A0A2N3PLE0"/>
<evidence type="ECO:0008006" key="4">
    <source>
        <dbReference type="Google" id="ProtNLM"/>
    </source>
</evidence>
<name>A0A2N3PLE0_9HELI</name>
<evidence type="ECO:0000313" key="2">
    <source>
        <dbReference type="EMBL" id="PKT82604.1"/>
    </source>
</evidence>
<dbReference type="GeneID" id="97289090"/>
<comment type="caution">
    <text evidence="2">The sequence shown here is derived from an EMBL/GenBank/DDBJ whole genome shotgun (WGS) entry which is preliminary data.</text>
</comment>
<feature type="transmembrane region" description="Helical" evidence="1">
    <location>
        <begin position="9"/>
        <end position="30"/>
    </location>
</feature>
<dbReference type="RefSeq" id="WP_006802266.1">
    <property type="nucleotide sequence ID" value="NZ_CABKOI010000021.1"/>
</dbReference>
<dbReference type="Proteomes" id="UP000233350">
    <property type="component" value="Unassembled WGS sequence"/>
</dbReference>
<keyword evidence="1" id="KW-0472">Membrane</keyword>
<evidence type="ECO:0000313" key="3">
    <source>
        <dbReference type="Proteomes" id="UP000233350"/>
    </source>
</evidence>
<dbReference type="InterPro" id="IPR021529">
    <property type="entry name" value="DUF2798"/>
</dbReference>